<reference evidence="1" key="1">
    <citation type="submission" date="2020-05" db="EMBL/GenBank/DDBJ databases">
        <title>Large-scale comparative analyses of tick genomes elucidate their genetic diversity and vector capacities.</title>
        <authorList>
            <person name="Jia N."/>
            <person name="Wang J."/>
            <person name="Shi W."/>
            <person name="Du L."/>
            <person name="Sun Y."/>
            <person name="Zhan W."/>
            <person name="Jiang J."/>
            <person name="Wang Q."/>
            <person name="Zhang B."/>
            <person name="Ji P."/>
            <person name="Sakyi L.B."/>
            <person name="Cui X."/>
            <person name="Yuan T."/>
            <person name="Jiang B."/>
            <person name="Yang W."/>
            <person name="Lam T.T.-Y."/>
            <person name="Chang Q."/>
            <person name="Ding S."/>
            <person name="Wang X."/>
            <person name="Zhu J."/>
            <person name="Ruan X."/>
            <person name="Zhao L."/>
            <person name="Wei J."/>
            <person name="Que T."/>
            <person name="Du C."/>
            <person name="Cheng J."/>
            <person name="Dai P."/>
            <person name="Han X."/>
            <person name="Huang E."/>
            <person name="Gao Y."/>
            <person name="Liu J."/>
            <person name="Shao H."/>
            <person name="Ye R."/>
            <person name="Li L."/>
            <person name="Wei W."/>
            <person name="Wang X."/>
            <person name="Wang C."/>
            <person name="Yang T."/>
            <person name="Huo Q."/>
            <person name="Li W."/>
            <person name="Guo W."/>
            <person name="Chen H."/>
            <person name="Zhou L."/>
            <person name="Ni X."/>
            <person name="Tian J."/>
            <person name="Zhou Y."/>
            <person name="Sheng Y."/>
            <person name="Liu T."/>
            <person name="Pan Y."/>
            <person name="Xia L."/>
            <person name="Li J."/>
            <person name="Zhao F."/>
            <person name="Cao W."/>
        </authorList>
    </citation>
    <scope>NUCLEOTIDE SEQUENCE</scope>
    <source>
        <strain evidence="1">Hyas-2018</strain>
    </source>
</reference>
<organism evidence="1 2">
    <name type="scientific">Hyalomma asiaticum</name>
    <name type="common">Tick</name>
    <dbReference type="NCBI Taxonomy" id="266040"/>
    <lineage>
        <taxon>Eukaryota</taxon>
        <taxon>Metazoa</taxon>
        <taxon>Ecdysozoa</taxon>
        <taxon>Arthropoda</taxon>
        <taxon>Chelicerata</taxon>
        <taxon>Arachnida</taxon>
        <taxon>Acari</taxon>
        <taxon>Parasitiformes</taxon>
        <taxon>Ixodida</taxon>
        <taxon>Ixodoidea</taxon>
        <taxon>Ixodidae</taxon>
        <taxon>Hyalomminae</taxon>
        <taxon>Hyalomma</taxon>
    </lineage>
</organism>
<evidence type="ECO:0000313" key="1">
    <source>
        <dbReference type="EMBL" id="KAH6925463.1"/>
    </source>
</evidence>
<proteinExistence type="predicted"/>
<dbReference type="EMBL" id="CM023487">
    <property type="protein sequence ID" value="KAH6925463.1"/>
    <property type="molecule type" value="Genomic_DNA"/>
</dbReference>
<keyword evidence="2" id="KW-1185">Reference proteome</keyword>
<sequence>MFWFGSASQSRDEVSSVVTPFPPEVWMEIFRSLDINSLLNVAEAFPNLKDFAFAPAFVRRVSFDPETDERTILKFVQATHREPGRDVPITEYVSELHFTNCTSLSSSAILHCAQYCNNLRLLDCVKCVVEPSELFRLLSMKLTCVTTLQWSLYDERCYKFKHRLSVRLINTFPPLPQLESMFMECSTSTATELILGAIFPRCPMLSRVCFQESDEHRHLVPNAGGYCRLLFPVLRLVGNVLRRIISLFVRAAYHG</sequence>
<accession>A0ACB7RSN4</accession>
<comment type="caution">
    <text evidence="1">The sequence shown here is derived from an EMBL/GenBank/DDBJ whole genome shotgun (WGS) entry which is preliminary data.</text>
</comment>
<evidence type="ECO:0000313" key="2">
    <source>
        <dbReference type="Proteomes" id="UP000821845"/>
    </source>
</evidence>
<dbReference type="Proteomes" id="UP000821845">
    <property type="component" value="Chromosome 7"/>
</dbReference>
<name>A0ACB7RSN4_HYAAI</name>
<protein>
    <submittedName>
        <fullName evidence="1">Uncharacterized protein</fullName>
    </submittedName>
</protein>
<gene>
    <name evidence="1" type="ORF">HPB50_005712</name>
</gene>